<keyword evidence="4" id="KW-0328">Glycosyltransferase</keyword>
<evidence type="ECO:0000256" key="2">
    <source>
        <dbReference type="ARBA" id="ARBA00004752"/>
    </source>
</evidence>
<dbReference type="PANTHER" id="PTHR32282">
    <property type="entry name" value="BINDING PROTEIN TRANSPEPTIDASE, PUTATIVE-RELATED"/>
    <property type="match status" value="1"/>
</dbReference>
<comment type="catalytic activity">
    <reaction evidence="11">
        <text>[GlcNAc-(1-&gt;4)-Mur2Ac(oyl-L-Ala-gamma-D-Glu-L-Lys-D-Ala-D-Ala)](n)-di-trans,octa-cis-undecaprenyl diphosphate + beta-D-GlcNAc-(1-&gt;4)-Mur2Ac(oyl-L-Ala-gamma-D-Glu-L-Lys-D-Ala-D-Ala)-di-trans,octa-cis-undecaprenyl diphosphate = [GlcNAc-(1-&gt;4)-Mur2Ac(oyl-L-Ala-gamma-D-Glu-L-Lys-D-Ala-D-Ala)](n+1)-di-trans,octa-cis-undecaprenyl diphosphate + di-trans,octa-cis-undecaprenyl diphosphate + H(+)</text>
        <dbReference type="Rhea" id="RHEA:23708"/>
        <dbReference type="Rhea" id="RHEA-COMP:9602"/>
        <dbReference type="Rhea" id="RHEA-COMP:9603"/>
        <dbReference type="ChEBI" id="CHEBI:15378"/>
        <dbReference type="ChEBI" id="CHEBI:58405"/>
        <dbReference type="ChEBI" id="CHEBI:60033"/>
        <dbReference type="ChEBI" id="CHEBI:78435"/>
        <dbReference type="EC" id="2.4.99.28"/>
    </reaction>
</comment>
<dbReference type="SUPFAM" id="SSF53955">
    <property type="entry name" value="Lysozyme-like"/>
    <property type="match status" value="1"/>
</dbReference>
<evidence type="ECO:0000259" key="13">
    <source>
        <dbReference type="Pfam" id="PF00912"/>
    </source>
</evidence>
<evidence type="ECO:0000256" key="7">
    <source>
        <dbReference type="ARBA" id="ARBA00022984"/>
    </source>
</evidence>
<evidence type="ECO:0000256" key="4">
    <source>
        <dbReference type="ARBA" id="ARBA00022676"/>
    </source>
</evidence>
<feature type="domain" description="Glycosyl transferase family 51" evidence="13">
    <location>
        <begin position="50"/>
        <end position="212"/>
    </location>
</feature>
<keyword evidence="15" id="KW-1185">Reference proteome</keyword>
<comment type="catalytic activity">
    <reaction evidence="10">
        <text>Preferential cleavage: (Ac)2-L-Lys-D-Ala-|-D-Ala. Also transpeptidation of peptidyl-alanyl moieties that are N-acyl substituents of D-alanine.</text>
        <dbReference type="EC" id="3.4.16.4"/>
    </reaction>
</comment>
<dbReference type="InterPro" id="IPR050396">
    <property type="entry name" value="Glycosyltr_51/Transpeptidase"/>
</dbReference>
<dbReference type="GO" id="GO:0008360">
    <property type="term" value="P:regulation of cell shape"/>
    <property type="evidence" value="ECO:0007669"/>
    <property type="project" value="UniProtKB-KW"/>
</dbReference>
<dbReference type="GO" id="GO:0009002">
    <property type="term" value="F:serine-type D-Ala-D-Ala carboxypeptidase activity"/>
    <property type="evidence" value="ECO:0007669"/>
    <property type="project" value="UniProtKB-EC"/>
</dbReference>
<evidence type="ECO:0000313" key="14">
    <source>
        <dbReference type="EMBL" id="RUS66036.1"/>
    </source>
</evidence>
<keyword evidence="6" id="KW-0133">Cell shape</keyword>
<evidence type="ECO:0000256" key="1">
    <source>
        <dbReference type="ARBA" id="ARBA00004236"/>
    </source>
</evidence>
<keyword evidence="3" id="KW-1003">Cell membrane</keyword>
<dbReference type="EMBL" id="PQSP01000007">
    <property type="protein sequence ID" value="RUS66036.1"/>
    <property type="molecule type" value="Genomic_DNA"/>
</dbReference>
<feature type="region of interest" description="Disordered" evidence="12">
    <location>
        <begin position="250"/>
        <end position="271"/>
    </location>
</feature>
<evidence type="ECO:0000256" key="8">
    <source>
        <dbReference type="ARBA" id="ARBA00023136"/>
    </source>
</evidence>
<dbReference type="PANTHER" id="PTHR32282:SF11">
    <property type="entry name" value="PENICILLIN-BINDING PROTEIN 1B"/>
    <property type="match status" value="1"/>
</dbReference>
<dbReference type="Pfam" id="PF00912">
    <property type="entry name" value="Transgly"/>
    <property type="match status" value="1"/>
</dbReference>
<evidence type="ECO:0000256" key="5">
    <source>
        <dbReference type="ARBA" id="ARBA00022679"/>
    </source>
</evidence>
<dbReference type="GO" id="GO:0009252">
    <property type="term" value="P:peptidoglycan biosynthetic process"/>
    <property type="evidence" value="ECO:0007669"/>
    <property type="project" value="UniProtKB-KW"/>
</dbReference>
<accession>A0A433SBA6</accession>
<protein>
    <submittedName>
        <fullName evidence="14">Penicillin-binding protein 1A</fullName>
    </submittedName>
</protein>
<dbReference type="InterPro" id="IPR001264">
    <property type="entry name" value="Glyco_trans_51"/>
</dbReference>
<dbReference type="AlphaFoldDB" id="A0A433SBA6"/>
<keyword evidence="8" id="KW-0472">Membrane</keyword>
<sequence length="271" mass="30101">MVKLLIQLVLAVFGLVVLALIALAIYVQFTKPPLPAFEQLKNQFHPNGNAALNRWVNIEHIPAELQAIYLAETNDPTFWQREQPGLLQLAVSGTCLSHLVPLTRQSPTGSYHGASARTLRILRYYNDNTPLTRRWTRGFYECALSADIEHQWTKAQIIEASFNLSFYGARLNGLYAASHILFEKEPQQLTVPESAILVAIMRTPVSWHEESAVQTGCTRLQQASIPNAQQHCAELPALAHAVYQRRETYMARPGTASPATPPSIPGIPASP</sequence>
<gene>
    <name evidence="14" type="primary">mrcA_2</name>
    <name evidence="14" type="ORF">CUZ56_02394</name>
</gene>
<dbReference type="InterPro" id="IPR036950">
    <property type="entry name" value="PBP_transglycosylase"/>
</dbReference>
<reference evidence="14 15" key="1">
    <citation type="submission" date="2018-01" db="EMBL/GenBank/DDBJ databases">
        <title>Saezia sanguinis gen. nov., sp. nov., in the order Burkholderiales isolated from human blood.</title>
        <authorList>
            <person name="Medina-Pascual M.J."/>
            <person name="Valdezate S."/>
            <person name="Monzon S."/>
            <person name="Cuesta I."/>
            <person name="Carrasco G."/>
            <person name="Villalon P."/>
            <person name="Saez-Nieto J.A."/>
        </authorList>
    </citation>
    <scope>NUCLEOTIDE SEQUENCE [LARGE SCALE GENOMIC DNA]</scope>
    <source>
        <strain evidence="14 15">CNM695-12</strain>
    </source>
</reference>
<dbReference type="OrthoDB" id="8835701at2"/>
<comment type="pathway">
    <text evidence="2">Cell wall biogenesis; peptidoglycan biosynthesis.</text>
</comment>
<evidence type="ECO:0000256" key="11">
    <source>
        <dbReference type="ARBA" id="ARBA00049902"/>
    </source>
</evidence>
<keyword evidence="5" id="KW-0808">Transferase</keyword>
<comment type="subcellular location">
    <subcellularLocation>
        <location evidence="1">Cell membrane</location>
    </subcellularLocation>
</comment>
<dbReference type="InterPro" id="IPR023346">
    <property type="entry name" value="Lysozyme-like_dom_sf"/>
</dbReference>
<organism evidence="14 15">
    <name type="scientific">Saezia sanguinis</name>
    <dbReference type="NCBI Taxonomy" id="1965230"/>
    <lineage>
        <taxon>Bacteria</taxon>
        <taxon>Pseudomonadati</taxon>
        <taxon>Pseudomonadota</taxon>
        <taxon>Betaproteobacteria</taxon>
        <taxon>Burkholderiales</taxon>
        <taxon>Saeziaceae</taxon>
        <taxon>Saezia</taxon>
    </lineage>
</organism>
<name>A0A433SBA6_9BURK</name>
<evidence type="ECO:0000256" key="9">
    <source>
        <dbReference type="ARBA" id="ARBA00023316"/>
    </source>
</evidence>
<keyword evidence="7" id="KW-0573">Peptidoglycan synthesis</keyword>
<dbReference type="GO" id="GO:0071555">
    <property type="term" value="P:cell wall organization"/>
    <property type="evidence" value="ECO:0007669"/>
    <property type="project" value="UniProtKB-KW"/>
</dbReference>
<dbReference type="RefSeq" id="WP_126980574.1">
    <property type="nucleotide sequence ID" value="NZ_PQSP01000007.1"/>
</dbReference>
<proteinExistence type="predicted"/>
<dbReference type="Proteomes" id="UP000286947">
    <property type="component" value="Unassembled WGS sequence"/>
</dbReference>
<evidence type="ECO:0000256" key="6">
    <source>
        <dbReference type="ARBA" id="ARBA00022960"/>
    </source>
</evidence>
<dbReference type="GO" id="GO:0030288">
    <property type="term" value="C:outer membrane-bounded periplasmic space"/>
    <property type="evidence" value="ECO:0007669"/>
    <property type="project" value="TreeGrafter"/>
</dbReference>
<feature type="compositionally biased region" description="Pro residues" evidence="12">
    <location>
        <begin position="259"/>
        <end position="271"/>
    </location>
</feature>
<evidence type="ECO:0000256" key="3">
    <source>
        <dbReference type="ARBA" id="ARBA00022475"/>
    </source>
</evidence>
<dbReference type="Gene3D" id="1.10.3810.10">
    <property type="entry name" value="Biosynthetic peptidoglycan transglycosylase-like"/>
    <property type="match status" value="1"/>
</dbReference>
<evidence type="ECO:0000256" key="10">
    <source>
        <dbReference type="ARBA" id="ARBA00034000"/>
    </source>
</evidence>
<evidence type="ECO:0000313" key="15">
    <source>
        <dbReference type="Proteomes" id="UP000286947"/>
    </source>
</evidence>
<dbReference type="GO" id="GO:0008955">
    <property type="term" value="F:peptidoglycan glycosyltransferase activity"/>
    <property type="evidence" value="ECO:0007669"/>
    <property type="project" value="UniProtKB-EC"/>
</dbReference>
<evidence type="ECO:0000256" key="12">
    <source>
        <dbReference type="SAM" id="MobiDB-lite"/>
    </source>
</evidence>
<dbReference type="GO" id="GO:0005886">
    <property type="term" value="C:plasma membrane"/>
    <property type="evidence" value="ECO:0007669"/>
    <property type="project" value="UniProtKB-SubCell"/>
</dbReference>
<comment type="caution">
    <text evidence="14">The sequence shown here is derived from an EMBL/GenBank/DDBJ whole genome shotgun (WGS) entry which is preliminary data.</text>
</comment>
<keyword evidence="9" id="KW-0961">Cell wall biogenesis/degradation</keyword>